<organism evidence="3 4">
    <name type="scientific">Streptomyces griseus subsp. griseus (strain JCM 4626 / CBS 651.72 / NBRC 13350 / KCC S-0626 / ISP 5235)</name>
    <dbReference type="NCBI Taxonomy" id="455632"/>
    <lineage>
        <taxon>Bacteria</taxon>
        <taxon>Bacillati</taxon>
        <taxon>Actinomycetota</taxon>
        <taxon>Actinomycetes</taxon>
        <taxon>Kitasatosporales</taxon>
        <taxon>Streptomycetaceae</taxon>
        <taxon>Streptomyces</taxon>
    </lineage>
</organism>
<dbReference type="PATRIC" id="fig|455632.4.peg.7051"/>
<sequence>MLGLAAADPTAPRDAHRLQEAPVPVRTRPAAPLPRLGGRSSLRRSFVAAVAAVSLTGLVSGPAHAGGEGPHGPVDPELRRGLQALVDTPGGPPGAIAVLTAGGRSEVYRAGTSRLGSGRPPRTTDHMRIASTAKAFSGSVALQLAERGTLGLDDTLGRRLPRLPAAWHGVTLRQLLNHTSGLPDYTQAPAFVAELTADPRRRFDSRRLLDYVAGDPLRFRPGSAYRYSNSDNIAVALMAEAATGQRYEKLLAELVYRPLGLRDTSLPQGYRLPEPYLHGYAVDPPAAPEDVSTVLGASGVWASGGIVSTPRDLGAFIRGYAGGLGIGPEVRRQQLTFVAGSSEPAGPGRNRSGLAVFSYTTRCGTVYGHTGNFPGYTQFAAGTKDGKRSLTVSLTSQVNSSTNPRLLATLRELQEDFVCRLLDRTRRPSP</sequence>
<name>B1VN73_STRGG</name>
<dbReference type="EMBL" id="AP009493">
    <property type="protein sequence ID" value="BAG23698.1"/>
    <property type="molecule type" value="Genomic_DNA"/>
</dbReference>
<dbReference type="SUPFAM" id="SSF56601">
    <property type="entry name" value="beta-lactamase/transpeptidase-like"/>
    <property type="match status" value="1"/>
</dbReference>
<feature type="compositionally biased region" description="Low complexity" evidence="1">
    <location>
        <begin position="21"/>
        <end position="38"/>
    </location>
</feature>
<accession>B1VN73</accession>
<reference evidence="4" key="1">
    <citation type="journal article" date="2008" name="J. Bacteriol.">
        <title>Genome sequence of the streptomycin-producing microorganism Streptomyces griseus IFO 13350.</title>
        <authorList>
            <person name="Ohnishi Y."/>
            <person name="Ishikawa J."/>
            <person name="Hara H."/>
            <person name="Suzuki H."/>
            <person name="Ikenoya M."/>
            <person name="Ikeda H."/>
            <person name="Yamashita A."/>
            <person name="Hattori M."/>
            <person name="Horinouchi S."/>
        </authorList>
    </citation>
    <scope>NUCLEOTIDE SEQUENCE [LARGE SCALE GENOMIC DNA]</scope>
    <source>
        <strain evidence="4">JCM 4626 / NBRC 13350</strain>
    </source>
</reference>
<dbReference type="RefSeq" id="WP_012382279.1">
    <property type="nucleotide sequence ID" value="NC_010572.1"/>
</dbReference>
<evidence type="ECO:0000313" key="4">
    <source>
        <dbReference type="Proteomes" id="UP000001685"/>
    </source>
</evidence>
<proteinExistence type="predicted"/>
<dbReference type="PANTHER" id="PTHR46825:SF7">
    <property type="entry name" value="D-ALANYL-D-ALANINE CARBOXYPEPTIDASE"/>
    <property type="match status" value="1"/>
</dbReference>
<evidence type="ECO:0000256" key="1">
    <source>
        <dbReference type="SAM" id="MobiDB-lite"/>
    </source>
</evidence>
<dbReference type="InterPro" id="IPR012338">
    <property type="entry name" value="Beta-lactam/transpept-like"/>
</dbReference>
<dbReference type="KEGG" id="sgr:SGR_6869"/>
<dbReference type="Gene3D" id="3.40.710.10">
    <property type="entry name" value="DD-peptidase/beta-lactamase superfamily"/>
    <property type="match status" value="1"/>
</dbReference>
<dbReference type="Pfam" id="PF00144">
    <property type="entry name" value="Beta-lactamase"/>
    <property type="match status" value="1"/>
</dbReference>
<dbReference type="PANTHER" id="PTHR46825">
    <property type="entry name" value="D-ALANYL-D-ALANINE-CARBOXYPEPTIDASE/ENDOPEPTIDASE AMPH"/>
    <property type="match status" value="1"/>
</dbReference>
<dbReference type="Proteomes" id="UP000001685">
    <property type="component" value="Chromosome"/>
</dbReference>
<feature type="domain" description="Beta-lactamase-related" evidence="2">
    <location>
        <begin position="90"/>
        <end position="399"/>
    </location>
</feature>
<protein>
    <submittedName>
        <fullName evidence="3">Beta-lactamase</fullName>
    </submittedName>
</protein>
<feature type="region of interest" description="Disordered" evidence="1">
    <location>
        <begin position="1"/>
        <end position="38"/>
    </location>
</feature>
<dbReference type="AlphaFoldDB" id="B1VN73"/>
<gene>
    <name evidence="3" type="ordered locus">SGR_6869</name>
</gene>
<dbReference type="InterPro" id="IPR001466">
    <property type="entry name" value="Beta-lactam-related"/>
</dbReference>
<evidence type="ECO:0000259" key="2">
    <source>
        <dbReference type="Pfam" id="PF00144"/>
    </source>
</evidence>
<dbReference type="InterPro" id="IPR050491">
    <property type="entry name" value="AmpC-like"/>
</dbReference>
<evidence type="ECO:0000313" key="3">
    <source>
        <dbReference type="EMBL" id="BAG23698.1"/>
    </source>
</evidence>
<dbReference type="eggNOG" id="COG1680">
    <property type="taxonomic scope" value="Bacteria"/>
</dbReference>
<dbReference type="HOGENOM" id="CLU_020027_2_3_11"/>